<dbReference type="Pfam" id="PF06013">
    <property type="entry name" value="WXG100"/>
    <property type="match status" value="1"/>
</dbReference>
<accession>A0ABP9RKN9</accession>
<organism evidence="1 2">
    <name type="scientific">Rugosimonospora acidiphila</name>
    <dbReference type="NCBI Taxonomy" id="556531"/>
    <lineage>
        <taxon>Bacteria</taxon>
        <taxon>Bacillati</taxon>
        <taxon>Actinomycetota</taxon>
        <taxon>Actinomycetes</taxon>
        <taxon>Micromonosporales</taxon>
        <taxon>Micromonosporaceae</taxon>
        <taxon>Rugosimonospora</taxon>
    </lineage>
</organism>
<keyword evidence="2" id="KW-1185">Reference proteome</keyword>
<evidence type="ECO:0008006" key="3">
    <source>
        <dbReference type="Google" id="ProtNLM"/>
    </source>
</evidence>
<reference evidence="2" key="1">
    <citation type="journal article" date="2019" name="Int. J. Syst. Evol. Microbiol.">
        <title>The Global Catalogue of Microorganisms (GCM) 10K type strain sequencing project: providing services to taxonomists for standard genome sequencing and annotation.</title>
        <authorList>
            <consortium name="The Broad Institute Genomics Platform"/>
            <consortium name="The Broad Institute Genome Sequencing Center for Infectious Disease"/>
            <person name="Wu L."/>
            <person name="Ma J."/>
        </authorList>
    </citation>
    <scope>NUCLEOTIDE SEQUENCE [LARGE SCALE GENOMIC DNA]</scope>
    <source>
        <strain evidence="2">JCM 18304</strain>
    </source>
</reference>
<dbReference type="Proteomes" id="UP001501570">
    <property type="component" value="Unassembled WGS sequence"/>
</dbReference>
<dbReference type="SUPFAM" id="SSF140453">
    <property type="entry name" value="EsxAB dimer-like"/>
    <property type="match status" value="1"/>
</dbReference>
<gene>
    <name evidence="1" type="ORF">GCM10023322_08450</name>
</gene>
<sequence>MALPVDITPQMLADGNKNCVNTAEAIGDELATVRGYVSDLAAQWLGVSSTQYVNLMADFDTYGRMLHDALTGIADGLQGNYHNYTTTESTNEAQLLQVNGAIPGANLG</sequence>
<evidence type="ECO:0000313" key="1">
    <source>
        <dbReference type="EMBL" id="GAA5179195.1"/>
    </source>
</evidence>
<dbReference type="EMBL" id="BAABJQ010000002">
    <property type="protein sequence ID" value="GAA5179195.1"/>
    <property type="molecule type" value="Genomic_DNA"/>
</dbReference>
<dbReference type="InterPro" id="IPR036689">
    <property type="entry name" value="ESAT-6-like_sf"/>
</dbReference>
<dbReference type="Gene3D" id="1.10.287.1060">
    <property type="entry name" value="ESAT-6-like"/>
    <property type="match status" value="1"/>
</dbReference>
<protein>
    <recommendedName>
        <fullName evidence="3">WXG100 family type VII secretion target</fullName>
    </recommendedName>
</protein>
<comment type="caution">
    <text evidence="1">The sequence shown here is derived from an EMBL/GenBank/DDBJ whole genome shotgun (WGS) entry which is preliminary data.</text>
</comment>
<name>A0ABP9RKN9_9ACTN</name>
<evidence type="ECO:0000313" key="2">
    <source>
        <dbReference type="Proteomes" id="UP001501570"/>
    </source>
</evidence>
<dbReference type="InterPro" id="IPR010310">
    <property type="entry name" value="T7SS_ESAT-6-like"/>
</dbReference>
<proteinExistence type="predicted"/>
<dbReference type="RefSeq" id="WP_345626250.1">
    <property type="nucleotide sequence ID" value="NZ_BAABJQ010000002.1"/>
</dbReference>